<feature type="domain" description="Peptidase S9 prolyl oligopeptidase catalytic" evidence="6">
    <location>
        <begin position="481"/>
        <end position="692"/>
    </location>
</feature>
<dbReference type="PANTHER" id="PTHR42881:SF2">
    <property type="entry name" value="PROLYL ENDOPEPTIDASE"/>
    <property type="match status" value="1"/>
</dbReference>
<evidence type="ECO:0000256" key="1">
    <source>
        <dbReference type="ARBA" id="ARBA00001070"/>
    </source>
</evidence>
<keyword evidence="5" id="KW-0720">Serine protease</keyword>
<dbReference type="PRINTS" id="PR00862">
    <property type="entry name" value="PROLIGOPTASE"/>
</dbReference>
<evidence type="ECO:0000259" key="7">
    <source>
        <dbReference type="Pfam" id="PF02897"/>
    </source>
</evidence>
<evidence type="ECO:0000313" key="9">
    <source>
        <dbReference type="Proteomes" id="UP001183648"/>
    </source>
</evidence>
<name>A0ABU2C1P6_9ACTN</name>
<dbReference type="Pfam" id="PF02897">
    <property type="entry name" value="Peptidase_S9_N"/>
    <property type="match status" value="1"/>
</dbReference>
<evidence type="ECO:0000256" key="2">
    <source>
        <dbReference type="ARBA" id="ARBA00011897"/>
    </source>
</evidence>
<accession>A0ABU2C1P6</accession>
<keyword evidence="9" id="KW-1185">Reference proteome</keyword>
<keyword evidence="4 8" id="KW-0378">Hydrolase</keyword>
<feature type="domain" description="Peptidase S9A N-terminal" evidence="7">
    <location>
        <begin position="4"/>
        <end position="414"/>
    </location>
</feature>
<dbReference type="EMBL" id="JAVDYG010000001">
    <property type="protein sequence ID" value="MDR7364572.1"/>
    <property type="molecule type" value="Genomic_DNA"/>
</dbReference>
<dbReference type="InterPro" id="IPR001375">
    <property type="entry name" value="Peptidase_S9_cat"/>
</dbReference>
<evidence type="ECO:0000256" key="5">
    <source>
        <dbReference type="ARBA" id="ARBA00022825"/>
    </source>
</evidence>
<proteinExistence type="predicted"/>
<dbReference type="InterPro" id="IPR023302">
    <property type="entry name" value="Pept_S9A_N"/>
</dbReference>
<dbReference type="PANTHER" id="PTHR42881">
    <property type="entry name" value="PROLYL ENDOPEPTIDASE"/>
    <property type="match status" value="1"/>
</dbReference>
<evidence type="ECO:0000259" key="6">
    <source>
        <dbReference type="Pfam" id="PF00326"/>
    </source>
</evidence>
<dbReference type="Pfam" id="PF00326">
    <property type="entry name" value="Peptidase_S9"/>
    <property type="match status" value="1"/>
</dbReference>
<evidence type="ECO:0000256" key="4">
    <source>
        <dbReference type="ARBA" id="ARBA00022801"/>
    </source>
</evidence>
<sequence>METPATRREPTTTSHFGVDVTEDYRWLEEQTDETREWTREQSSRTRAYLDAIPEWPAIAERVAAVMRAESVGYSRLSNGGGGSTYVALKHQPPRQQPFLVAFSDLEGLSDERVLVDPDRIDAGGTTAIDFFRVSPDGSRVAVSLSENGTEAGTVHVLDVATGERLGEPLPYVNSGVAGGSLAWKADGSGFWCTRHAGPEEAAEGELGFFQEVAFHDLGTGTTEVELSGVFADDRIAENFLSTSPDGRWVLDLVQRGDGNEWQVFVRPQDGGPGQAQWTRVADLDEGYVDARVGPDDQLYLLATKDTPRGQVVRRTLPDGPLETVVEHSDLTIEGFTLSEHHLWVVDLDGGPSGLRRFTLDGTPLPGLDLPPVCAIEGLTRYGPGMFSDLLPLGDGRVAFSLTTYTTPRTWWVVDEDGRRHPTGLDTRPPIDLSGYEVRRVFATSADGTQVPINLISAPGTGPSAPTLLTAYGGYGLSLKPWFSADDVVWLERGGVLAVANIRGGGEYGVEWHHGGRLTTKQNCFDDFIACADHLVETGVTTRGRLAVIGGSNGGLLMGAVLTQRPDLAATVVAMVPVMDALRSETTPNGAFNTAEFGTVENEDEFRALLAYSPYHHVVDGTAYPPVLLTAGEFDPRVEAWHAKKMAARLQAATTGGPVLLRTEAGGHGMGASLDEQVGKATDIYAFVLHHLED</sequence>
<protein>
    <recommendedName>
        <fullName evidence="2">prolyl oligopeptidase</fullName>
        <ecNumber evidence="2">3.4.21.26</ecNumber>
    </recommendedName>
</protein>
<comment type="catalytic activity">
    <reaction evidence="1">
        <text>Hydrolysis of Pro-|-Xaa &gt;&gt; Ala-|-Xaa in oligopeptides.</text>
        <dbReference type="EC" id="3.4.21.26"/>
    </reaction>
</comment>
<dbReference type="SUPFAM" id="SSF53474">
    <property type="entry name" value="alpha/beta-Hydrolases"/>
    <property type="match status" value="1"/>
</dbReference>
<dbReference type="Gene3D" id="3.40.50.1820">
    <property type="entry name" value="alpha/beta hydrolase"/>
    <property type="match status" value="1"/>
</dbReference>
<dbReference type="InterPro" id="IPR002470">
    <property type="entry name" value="Peptidase_S9A"/>
</dbReference>
<dbReference type="Proteomes" id="UP001183648">
    <property type="component" value="Unassembled WGS sequence"/>
</dbReference>
<evidence type="ECO:0000256" key="3">
    <source>
        <dbReference type="ARBA" id="ARBA00022670"/>
    </source>
</evidence>
<gene>
    <name evidence="8" type="ORF">J2S63_004125</name>
</gene>
<dbReference type="EC" id="3.4.21.26" evidence="2"/>
<dbReference type="RefSeq" id="WP_310306345.1">
    <property type="nucleotide sequence ID" value="NZ_BAAAPS010000006.1"/>
</dbReference>
<dbReference type="SUPFAM" id="SSF50993">
    <property type="entry name" value="Peptidase/esterase 'gauge' domain"/>
    <property type="match status" value="1"/>
</dbReference>
<evidence type="ECO:0000313" key="8">
    <source>
        <dbReference type="EMBL" id="MDR7364572.1"/>
    </source>
</evidence>
<dbReference type="InterPro" id="IPR051167">
    <property type="entry name" value="Prolyl_oligopep/macrocyclase"/>
</dbReference>
<comment type="caution">
    <text evidence="8">The sequence shown here is derived from an EMBL/GenBank/DDBJ whole genome shotgun (WGS) entry which is preliminary data.</text>
</comment>
<dbReference type="InterPro" id="IPR029058">
    <property type="entry name" value="AB_hydrolase_fold"/>
</dbReference>
<dbReference type="Gene3D" id="2.130.10.120">
    <property type="entry name" value="Prolyl oligopeptidase, N-terminal domain"/>
    <property type="match status" value="1"/>
</dbReference>
<organism evidence="8 9">
    <name type="scientific">Nocardioides marmoribigeumensis</name>
    <dbReference type="NCBI Taxonomy" id="433649"/>
    <lineage>
        <taxon>Bacteria</taxon>
        <taxon>Bacillati</taxon>
        <taxon>Actinomycetota</taxon>
        <taxon>Actinomycetes</taxon>
        <taxon>Propionibacteriales</taxon>
        <taxon>Nocardioidaceae</taxon>
        <taxon>Nocardioides</taxon>
    </lineage>
</organism>
<reference evidence="8 9" key="1">
    <citation type="submission" date="2023-07" db="EMBL/GenBank/DDBJ databases">
        <title>Sequencing the genomes of 1000 actinobacteria strains.</title>
        <authorList>
            <person name="Klenk H.-P."/>
        </authorList>
    </citation>
    <scope>NUCLEOTIDE SEQUENCE [LARGE SCALE GENOMIC DNA]</scope>
    <source>
        <strain evidence="8 9">DSM 19426</strain>
    </source>
</reference>
<dbReference type="GO" id="GO:0004252">
    <property type="term" value="F:serine-type endopeptidase activity"/>
    <property type="evidence" value="ECO:0007669"/>
    <property type="project" value="UniProtKB-EC"/>
</dbReference>
<keyword evidence="3" id="KW-0645">Protease</keyword>